<dbReference type="InterPro" id="IPR029036">
    <property type="entry name" value="P5CR_dimer"/>
</dbReference>
<dbReference type="SUPFAM" id="SSF48179">
    <property type="entry name" value="6-phosphogluconate dehydrogenase C-terminal domain-like"/>
    <property type="match status" value="1"/>
</dbReference>
<dbReference type="InterPro" id="IPR028939">
    <property type="entry name" value="P5C_Rdtase_cat_N"/>
</dbReference>
<dbReference type="SUPFAM" id="SSF51735">
    <property type="entry name" value="NAD(P)-binding Rossmann-fold domains"/>
    <property type="match status" value="1"/>
</dbReference>
<dbReference type="Gene3D" id="3.40.50.720">
    <property type="entry name" value="NAD(P)-binding Rossmann-like Domain"/>
    <property type="match status" value="1"/>
</dbReference>
<dbReference type="Pfam" id="PF03807">
    <property type="entry name" value="F420_oxidored"/>
    <property type="match status" value="1"/>
</dbReference>
<reference evidence="10" key="1">
    <citation type="submission" date="2016-05" db="EMBL/GenBank/DDBJ databases">
        <title>Comparative genomics of biotechnologically important yeasts.</title>
        <authorList>
            <consortium name="DOE Joint Genome Institute"/>
            <person name="Riley R."/>
            <person name="Haridas S."/>
            <person name="Wolfe K.H."/>
            <person name="Lopes M.R."/>
            <person name="Hittinger C.T."/>
            <person name="Goker M."/>
            <person name="Salamov A."/>
            <person name="Wisecaver J."/>
            <person name="Long T.M."/>
            <person name="Aerts A.L."/>
            <person name="Barry K."/>
            <person name="Choi C."/>
            <person name="Clum A."/>
            <person name="Coughlan A.Y."/>
            <person name="Deshpande S."/>
            <person name="Douglass A.P."/>
            <person name="Hanson S.J."/>
            <person name="Klenk H.-P."/>
            <person name="Labutti K."/>
            <person name="Lapidus A."/>
            <person name="Lindquist E."/>
            <person name="Lipzen A."/>
            <person name="Meier-Kolthoff J.P."/>
            <person name="Ohm R.A."/>
            <person name="Otillar R.P."/>
            <person name="Pangilinan J."/>
            <person name="Peng Y."/>
            <person name="Rokas A."/>
            <person name="Rosa C.A."/>
            <person name="Scheuner C."/>
            <person name="Sibirny A.A."/>
            <person name="Slot J.C."/>
            <person name="Stielow J.B."/>
            <person name="Sun H."/>
            <person name="Kurtzman C.P."/>
            <person name="Blackwell M."/>
            <person name="Grigoriev I.V."/>
            <person name="Jeffries T.W."/>
        </authorList>
    </citation>
    <scope>NUCLEOTIDE SEQUENCE [LARGE SCALE GENOMIC DNA]</scope>
    <source>
        <strain evidence="10">NRRL Y-2460</strain>
    </source>
</reference>
<keyword evidence="3 5" id="KW-0560">Oxidoreductase</keyword>
<dbReference type="InterPro" id="IPR053790">
    <property type="entry name" value="P5CR-like_CS"/>
</dbReference>
<dbReference type="PROSITE" id="PS00521">
    <property type="entry name" value="P5CR"/>
    <property type="match status" value="1"/>
</dbReference>
<dbReference type="OrthoDB" id="10263291at2759"/>
<feature type="transmembrane region" description="Helical" evidence="6">
    <location>
        <begin position="15"/>
        <end position="35"/>
    </location>
</feature>
<comment type="pathway">
    <text evidence="5">Amino-acid biosynthesis; L-proline biosynthesis; L-proline from L-glutamate 5-semialdehyde: step 1/1.</text>
</comment>
<gene>
    <name evidence="9" type="ORF">PACTADRAFT_45551</name>
</gene>
<dbReference type="HAMAP" id="MF_01925">
    <property type="entry name" value="P5C_reductase"/>
    <property type="match status" value="1"/>
</dbReference>
<organism evidence="9 10">
    <name type="scientific">Pachysolen tannophilus NRRL Y-2460</name>
    <dbReference type="NCBI Taxonomy" id="669874"/>
    <lineage>
        <taxon>Eukaryota</taxon>
        <taxon>Fungi</taxon>
        <taxon>Dikarya</taxon>
        <taxon>Ascomycota</taxon>
        <taxon>Saccharomycotina</taxon>
        <taxon>Pichiomycetes</taxon>
        <taxon>Pachysolenaceae</taxon>
        <taxon>Pachysolen</taxon>
    </lineage>
</organism>
<dbReference type="InterPro" id="IPR036291">
    <property type="entry name" value="NAD(P)-bd_dom_sf"/>
</dbReference>
<dbReference type="FunFam" id="1.10.3730.10:FF:000001">
    <property type="entry name" value="Pyrroline-5-carboxylate reductase"/>
    <property type="match status" value="1"/>
</dbReference>
<dbReference type="UniPathway" id="UPA00098">
    <property type="reaction ID" value="UER00361"/>
</dbReference>
<evidence type="ECO:0000313" key="10">
    <source>
        <dbReference type="Proteomes" id="UP000094236"/>
    </source>
</evidence>
<dbReference type="STRING" id="669874.A0A1E4TQ66"/>
<evidence type="ECO:0000259" key="7">
    <source>
        <dbReference type="Pfam" id="PF03807"/>
    </source>
</evidence>
<evidence type="ECO:0000256" key="4">
    <source>
        <dbReference type="PIRSR" id="PIRSR000193-1"/>
    </source>
</evidence>
<evidence type="ECO:0000256" key="3">
    <source>
        <dbReference type="ARBA" id="ARBA00023002"/>
    </source>
</evidence>
<dbReference type="Pfam" id="PF14748">
    <property type="entry name" value="P5CR_dimer"/>
    <property type="match status" value="1"/>
</dbReference>
<evidence type="ECO:0000256" key="1">
    <source>
        <dbReference type="ARBA" id="ARBA00005525"/>
    </source>
</evidence>
<evidence type="ECO:0000256" key="5">
    <source>
        <dbReference type="RuleBase" id="RU003903"/>
    </source>
</evidence>
<evidence type="ECO:0000256" key="6">
    <source>
        <dbReference type="SAM" id="Phobius"/>
    </source>
</evidence>
<keyword evidence="2 4" id="KW-0521">NADP</keyword>
<evidence type="ECO:0000256" key="2">
    <source>
        <dbReference type="ARBA" id="ARBA00022857"/>
    </source>
</evidence>
<dbReference type="PIRSF" id="PIRSF000193">
    <property type="entry name" value="Pyrrol-5-carb_rd"/>
    <property type="match status" value="1"/>
</dbReference>
<dbReference type="NCBIfam" id="TIGR00112">
    <property type="entry name" value="proC"/>
    <property type="match status" value="1"/>
</dbReference>
<dbReference type="Proteomes" id="UP000094236">
    <property type="component" value="Unassembled WGS sequence"/>
</dbReference>
<dbReference type="InterPro" id="IPR000304">
    <property type="entry name" value="Pyrroline-COOH_reductase"/>
</dbReference>
<feature type="domain" description="Pyrroline-5-carboxylate reductase dimerisation" evidence="8">
    <location>
        <begin position="174"/>
        <end position="277"/>
    </location>
</feature>
<comment type="catalytic activity">
    <reaction evidence="5">
        <text>L-proline + NADP(+) = (S)-1-pyrroline-5-carboxylate + NADPH + 2 H(+)</text>
        <dbReference type="Rhea" id="RHEA:14109"/>
        <dbReference type="ChEBI" id="CHEBI:15378"/>
        <dbReference type="ChEBI" id="CHEBI:17388"/>
        <dbReference type="ChEBI" id="CHEBI:57783"/>
        <dbReference type="ChEBI" id="CHEBI:58349"/>
        <dbReference type="ChEBI" id="CHEBI:60039"/>
        <dbReference type="EC" id="1.5.1.2"/>
    </reaction>
</comment>
<feature type="binding site" evidence="4">
    <location>
        <begin position="21"/>
        <end position="26"/>
    </location>
    <ligand>
        <name>NADP(+)</name>
        <dbReference type="ChEBI" id="CHEBI:58349"/>
    </ligand>
</feature>
<dbReference type="PANTHER" id="PTHR11645:SF0">
    <property type="entry name" value="PYRROLINE-5-CARBOXYLATE REDUCTASE 3"/>
    <property type="match status" value="1"/>
</dbReference>
<dbReference type="EC" id="1.5.1.2" evidence="5"/>
<proteinExistence type="inferred from homology"/>
<feature type="binding site" evidence="4">
    <location>
        <position position="74"/>
    </location>
    <ligand>
        <name>NADPH</name>
        <dbReference type="ChEBI" id="CHEBI:57783"/>
    </ligand>
</feature>
<dbReference type="EMBL" id="KV454017">
    <property type="protein sequence ID" value="ODV93862.1"/>
    <property type="molecule type" value="Genomic_DNA"/>
</dbReference>
<keyword evidence="10" id="KW-1185">Reference proteome</keyword>
<accession>A0A1E4TQ66</accession>
<comment type="similarity">
    <text evidence="1 5">Belongs to the pyrroline-5-carboxylate reductase family.</text>
</comment>
<dbReference type="GO" id="GO:0055129">
    <property type="term" value="P:L-proline biosynthetic process"/>
    <property type="evidence" value="ECO:0007669"/>
    <property type="project" value="UniProtKB-UniPathway"/>
</dbReference>
<feature type="binding site" evidence="4">
    <location>
        <position position="50"/>
    </location>
    <ligand>
        <name>NADP(+)</name>
        <dbReference type="ChEBI" id="CHEBI:58349"/>
    </ligand>
</feature>
<keyword evidence="6" id="KW-0812">Transmembrane</keyword>
<dbReference type="PANTHER" id="PTHR11645">
    <property type="entry name" value="PYRROLINE-5-CARBOXYLATE REDUCTASE"/>
    <property type="match status" value="1"/>
</dbReference>
<protein>
    <recommendedName>
        <fullName evidence="5">Pyrroline-5-carboxylate reductase</fullName>
        <ecNumber evidence="5">1.5.1.2</ecNumber>
    </recommendedName>
</protein>
<name>A0A1E4TQ66_PACTA</name>
<evidence type="ECO:0000259" key="8">
    <source>
        <dbReference type="Pfam" id="PF14748"/>
    </source>
</evidence>
<keyword evidence="5" id="KW-0028">Amino-acid biosynthesis</keyword>
<dbReference type="GO" id="GO:0004735">
    <property type="term" value="F:pyrroline-5-carboxylate reductase activity"/>
    <property type="evidence" value="ECO:0007669"/>
    <property type="project" value="UniProtKB-EC"/>
</dbReference>
<dbReference type="InterPro" id="IPR008927">
    <property type="entry name" value="6-PGluconate_DH-like_C_sf"/>
</dbReference>
<dbReference type="AlphaFoldDB" id="A0A1E4TQ66"/>
<sequence>MATQNSSLDNLRKGTYTLTVLGCGTMGTAVLAAILNSSFSPYPSKIICCTGSENSSLKLKQTYPNIEVSFGDSNLEAVAKADLIILGCKPFMCSQIMESIKSSLHDQLIISLLAGWTIKNLQTYSPYIARVMTNTPAKYGCGMAVVSLSDEAEQFNDLVLKLINPIGKAIKLPEKNMDAATSLVGSGPAFCLLMMESLIDGGVKMGLPFVAAKECAAKVMEGTAKMVLESGEHPASLKSAVCTPGGTTIGGLLVMEDKGVRSGIARGVEEAANIASKLGKK</sequence>
<keyword evidence="6" id="KW-1133">Transmembrane helix</keyword>
<evidence type="ECO:0000313" key="9">
    <source>
        <dbReference type="EMBL" id="ODV93862.1"/>
    </source>
</evidence>
<dbReference type="Gene3D" id="1.10.3730.10">
    <property type="entry name" value="ProC C-terminal domain-like"/>
    <property type="match status" value="1"/>
</dbReference>
<feature type="domain" description="Pyrroline-5-carboxylate reductase catalytic N-terminal" evidence="7">
    <location>
        <begin position="18"/>
        <end position="115"/>
    </location>
</feature>
<keyword evidence="5" id="KW-0641">Proline biosynthesis</keyword>
<keyword evidence="6" id="KW-0472">Membrane</keyword>